<evidence type="ECO:0000256" key="6">
    <source>
        <dbReference type="PIRNR" id="PIRNR027807"/>
    </source>
</evidence>
<dbReference type="EMBL" id="JANPWB010000001">
    <property type="protein sequence ID" value="KAJ1218578.1"/>
    <property type="molecule type" value="Genomic_DNA"/>
</dbReference>
<dbReference type="PROSITE" id="PS01225">
    <property type="entry name" value="CTCK_2"/>
    <property type="match status" value="1"/>
</dbReference>
<evidence type="ECO:0000256" key="5">
    <source>
        <dbReference type="ARBA" id="ARBA00023157"/>
    </source>
</evidence>
<dbReference type="SMART" id="SM00041">
    <property type="entry name" value="CT"/>
    <property type="match status" value="1"/>
</dbReference>
<dbReference type="InterPro" id="IPR004133">
    <property type="entry name" value="DAN_dom"/>
</dbReference>
<feature type="domain" description="CTCK" evidence="8">
    <location>
        <begin position="174"/>
        <end position="259"/>
    </location>
</feature>
<dbReference type="Pfam" id="PF03045">
    <property type="entry name" value="DAN"/>
    <property type="match status" value="1"/>
</dbReference>
<evidence type="ECO:0000256" key="4">
    <source>
        <dbReference type="ARBA" id="ARBA00022729"/>
    </source>
</evidence>
<dbReference type="PANTHER" id="PTHR15273:SF8">
    <property type="entry name" value="CERBERUS"/>
    <property type="match status" value="1"/>
</dbReference>
<feature type="signal peptide" evidence="6">
    <location>
        <begin position="1"/>
        <end position="20"/>
    </location>
</feature>
<comment type="caution">
    <text evidence="9">The sequence shown here is derived from an EMBL/GenBank/DDBJ whole genome shotgun (WGS) entry which is preliminary data.</text>
</comment>
<evidence type="ECO:0000256" key="3">
    <source>
        <dbReference type="ARBA" id="ARBA00022525"/>
    </source>
</evidence>
<organism evidence="9 10">
    <name type="scientific">Pleurodeles waltl</name>
    <name type="common">Iberian ribbed newt</name>
    <dbReference type="NCBI Taxonomy" id="8319"/>
    <lineage>
        <taxon>Eukaryota</taxon>
        <taxon>Metazoa</taxon>
        <taxon>Chordata</taxon>
        <taxon>Craniata</taxon>
        <taxon>Vertebrata</taxon>
        <taxon>Euteleostomi</taxon>
        <taxon>Amphibia</taxon>
        <taxon>Batrachia</taxon>
        <taxon>Caudata</taxon>
        <taxon>Salamandroidea</taxon>
        <taxon>Salamandridae</taxon>
        <taxon>Pleurodelinae</taxon>
        <taxon>Pleurodeles</taxon>
    </lineage>
</organism>
<evidence type="ECO:0000313" key="10">
    <source>
        <dbReference type="Proteomes" id="UP001066276"/>
    </source>
</evidence>
<keyword evidence="3 6" id="KW-0964">Secreted</keyword>
<gene>
    <name evidence="9" type="ORF">NDU88_006156</name>
</gene>
<dbReference type="GO" id="GO:0032926">
    <property type="term" value="P:negative regulation of activin receptor signaling pathway"/>
    <property type="evidence" value="ECO:0007669"/>
    <property type="project" value="UniProtKB-ARBA"/>
</dbReference>
<keyword evidence="4 6" id="KW-0732">Signal</keyword>
<proteinExistence type="inferred from homology"/>
<accession>A0AAV7WZU1</accession>
<sequence length="278" mass="31734">MLLQLFQLLVVAWLADSKLGRELQDKRRRQARLLSYQDQVRLGREGQGIEMLGVEPEAFKDMLQQGGPDLAVEPELVEPLHPPGERRKTRLSLPPIELHLESNLGNWGLPDTENIPLDALSNAFPPPPPERRNKEPTNMKNAKKFWNHFLLRRNSASGELALPVKTEEMQQENCRTLPFSQSIVHENCEKVVVENNLCFGKCSSFHVPGPEDHLYTFCSHCLPTKFTMQRLQMNCTGFTTLVKVVMIVEECQCEVQRGKHTKPAVYQANLDMDQPDNK</sequence>
<comment type="similarity">
    <text evidence="2 6">Belongs to the DAN family.</text>
</comment>
<dbReference type="GO" id="GO:0048513">
    <property type="term" value="P:animal organ development"/>
    <property type="evidence" value="ECO:0007669"/>
    <property type="project" value="UniProtKB-ARBA"/>
</dbReference>
<dbReference type="GO" id="GO:0005576">
    <property type="term" value="C:extracellular region"/>
    <property type="evidence" value="ECO:0007669"/>
    <property type="project" value="UniProtKB-SubCell"/>
</dbReference>
<dbReference type="InterPro" id="IPR016860">
    <property type="entry name" value="Cerberus"/>
</dbReference>
<dbReference type="Proteomes" id="UP001066276">
    <property type="component" value="Chromosome 1_1"/>
</dbReference>
<dbReference type="InterPro" id="IPR006207">
    <property type="entry name" value="Cys_knot_C"/>
</dbReference>
<reference evidence="9" key="1">
    <citation type="journal article" date="2022" name="bioRxiv">
        <title>Sequencing and chromosome-scale assembly of the giantPleurodeles waltlgenome.</title>
        <authorList>
            <person name="Brown T."/>
            <person name="Elewa A."/>
            <person name="Iarovenko S."/>
            <person name="Subramanian E."/>
            <person name="Araus A.J."/>
            <person name="Petzold A."/>
            <person name="Susuki M."/>
            <person name="Suzuki K.-i.T."/>
            <person name="Hayashi T."/>
            <person name="Toyoda A."/>
            <person name="Oliveira C."/>
            <person name="Osipova E."/>
            <person name="Leigh N.D."/>
            <person name="Simon A."/>
            <person name="Yun M.H."/>
        </authorList>
    </citation>
    <scope>NUCLEOTIDE SEQUENCE</scope>
    <source>
        <strain evidence="9">20211129_DDA</strain>
        <tissue evidence="9">Liver</tissue>
    </source>
</reference>
<evidence type="ECO:0000256" key="1">
    <source>
        <dbReference type="ARBA" id="ARBA00004613"/>
    </source>
</evidence>
<name>A0AAV7WZU1_PLEWA</name>
<dbReference type="AlphaFoldDB" id="A0AAV7WZU1"/>
<keyword evidence="5" id="KW-1015">Disulfide bond</keyword>
<dbReference type="InterPro" id="IPR029034">
    <property type="entry name" value="Cystine-knot_cytokine"/>
</dbReference>
<feature type="chain" id="PRO_5043115679" description="CTCK domain-containing protein" evidence="6">
    <location>
        <begin position="21"/>
        <end position="278"/>
    </location>
</feature>
<comment type="caution">
    <text evidence="7">Lacks conserved residue(s) required for the propagation of feature annotation.</text>
</comment>
<dbReference type="PANTHER" id="PTHR15273">
    <property type="entry name" value="DAN DOMAIN FAMILY MEMBER 5"/>
    <property type="match status" value="1"/>
</dbReference>
<evidence type="ECO:0000256" key="2">
    <source>
        <dbReference type="ARBA" id="ARBA00007872"/>
    </source>
</evidence>
<evidence type="ECO:0000259" key="8">
    <source>
        <dbReference type="PROSITE" id="PS01225"/>
    </source>
</evidence>
<keyword evidence="10" id="KW-1185">Reference proteome</keyword>
<comment type="subcellular location">
    <subcellularLocation>
        <location evidence="1 6">Secreted</location>
    </subcellularLocation>
</comment>
<evidence type="ECO:0000256" key="7">
    <source>
        <dbReference type="PROSITE-ProRule" id="PRU00039"/>
    </source>
</evidence>
<evidence type="ECO:0000313" key="9">
    <source>
        <dbReference type="EMBL" id="KAJ1218578.1"/>
    </source>
</evidence>
<dbReference type="Gene3D" id="2.10.90.10">
    <property type="entry name" value="Cystine-knot cytokines"/>
    <property type="match status" value="1"/>
</dbReference>
<protein>
    <recommendedName>
        <fullName evidence="8">CTCK domain-containing protein</fullName>
    </recommendedName>
</protein>
<dbReference type="GO" id="GO:0003002">
    <property type="term" value="P:regionalization"/>
    <property type="evidence" value="ECO:0007669"/>
    <property type="project" value="UniProtKB-ARBA"/>
</dbReference>